<dbReference type="OrthoDB" id="1494254at2"/>
<proteinExistence type="predicted"/>
<keyword evidence="4" id="KW-0560">Oxidoreductase</keyword>
<organism evidence="4 5">
    <name type="scientific">Erwinia persicina</name>
    <dbReference type="NCBI Taxonomy" id="55211"/>
    <lineage>
        <taxon>Bacteria</taxon>
        <taxon>Pseudomonadati</taxon>
        <taxon>Pseudomonadota</taxon>
        <taxon>Gammaproteobacteria</taxon>
        <taxon>Enterobacterales</taxon>
        <taxon>Erwiniaceae</taxon>
        <taxon>Erwinia</taxon>
    </lineage>
</organism>
<dbReference type="RefSeq" id="WP_062748150.1">
    <property type="nucleotide sequence ID" value="NZ_CP022725.1"/>
</dbReference>
<accession>A0A357SRL8</accession>
<dbReference type="PROSITE" id="PS51725">
    <property type="entry name" value="ABM"/>
    <property type="match status" value="1"/>
</dbReference>
<keyword evidence="4" id="KW-0503">Monooxygenase</keyword>
<comment type="caution">
    <text evidence="4">The sequence shown here is derived from an EMBL/GenBank/DDBJ whole genome shotgun (WGS) entry which is preliminary data.</text>
</comment>
<dbReference type="InterPro" id="IPR011008">
    <property type="entry name" value="Dimeric_a/b-barrel"/>
</dbReference>
<keyword evidence="6" id="KW-1185">Reference proteome</keyword>
<dbReference type="PANTHER" id="PTHR40057:SF1">
    <property type="entry name" value="SLR1162 PROTEIN"/>
    <property type="match status" value="1"/>
</dbReference>
<evidence type="ECO:0000313" key="4">
    <source>
        <dbReference type="EMBL" id="TKJ90322.1"/>
    </source>
</evidence>
<dbReference type="InterPro" id="IPR007138">
    <property type="entry name" value="ABM_dom"/>
</dbReference>
<dbReference type="GO" id="GO:0004497">
    <property type="term" value="F:monooxygenase activity"/>
    <property type="evidence" value="ECO:0007669"/>
    <property type="project" value="UniProtKB-KW"/>
</dbReference>
<protein>
    <submittedName>
        <fullName evidence="4">Antibiotic biosynthesis monooxygenase</fullName>
    </submittedName>
</protein>
<evidence type="ECO:0000313" key="6">
    <source>
        <dbReference type="Proteomes" id="UP000661012"/>
    </source>
</evidence>
<dbReference type="Gene3D" id="3.30.70.100">
    <property type="match status" value="1"/>
</dbReference>
<dbReference type="Pfam" id="PF03992">
    <property type="entry name" value="ABM"/>
    <property type="match status" value="1"/>
</dbReference>
<gene>
    <name evidence="4" type="ORF">EpCFBP13511_10635</name>
    <name evidence="3" type="ORF">IFT93_24185</name>
</gene>
<dbReference type="EMBL" id="QGAC01000009">
    <property type="protein sequence ID" value="TKJ90322.1"/>
    <property type="molecule type" value="Genomic_DNA"/>
</dbReference>
<dbReference type="InterPro" id="IPR038762">
    <property type="entry name" value="ABM_predict"/>
</dbReference>
<evidence type="ECO:0000256" key="1">
    <source>
        <dbReference type="SAM" id="Phobius"/>
    </source>
</evidence>
<dbReference type="STRING" id="1219360.GCA_001571305_03776"/>
<reference evidence="3 6" key="2">
    <citation type="journal article" date="2020" name="FEMS Microbiol. Ecol.">
        <title>Temporal dynamics of bacterial communities during seed development and maturation.</title>
        <authorList>
            <person name="Chesneau G."/>
            <person name="Torres-Cortes G."/>
            <person name="Briand M."/>
            <person name="Darrasse A."/>
            <person name="Preveaux A."/>
            <person name="Marais C."/>
            <person name="Jacques M.A."/>
            <person name="Shade A."/>
            <person name="Barret M."/>
        </authorList>
    </citation>
    <scope>NUCLEOTIDE SEQUENCE [LARGE SCALE GENOMIC DNA]</scope>
    <source>
        <strain evidence="3 6">CFBP13732</strain>
    </source>
</reference>
<dbReference type="AlphaFoldDB" id="A0A357SRL8"/>
<sequence length="194" mass="21903">MDYPHQPEHITLVITHRLLPGKQADYQRWLEAIMPQAALFPGHLGVNVLRPVHGEMTWTILVRFDNLDNLYQWLNSTQRAAHVAALGGLLAGNEHIEMRPGAAFWFTPADPARAAPKQWKQFLVTLAVIFPSTNLVPWFWGAVLPVSKGTLWGHFLNDACVVGLVVYLWMPAITRLLKNWLSPRGKISPESNDE</sequence>
<feature type="domain" description="ABM" evidence="2">
    <location>
        <begin position="10"/>
        <end position="98"/>
    </location>
</feature>
<evidence type="ECO:0000313" key="3">
    <source>
        <dbReference type="EMBL" id="MBD8109448.1"/>
    </source>
</evidence>
<dbReference type="GeneID" id="67474719"/>
<feature type="transmembrane region" description="Helical" evidence="1">
    <location>
        <begin position="122"/>
        <end position="140"/>
    </location>
</feature>
<keyword evidence="1" id="KW-1133">Transmembrane helix</keyword>
<dbReference type="EMBL" id="JACYNN010000068">
    <property type="protein sequence ID" value="MBD8109448.1"/>
    <property type="molecule type" value="Genomic_DNA"/>
</dbReference>
<evidence type="ECO:0000313" key="5">
    <source>
        <dbReference type="Proteomes" id="UP000306393"/>
    </source>
</evidence>
<keyword evidence="1" id="KW-0472">Membrane</keyword>
<evidence type="ECO:0000259" key="2">
    <source>
        <dbReference type="PROSITE" id="PS51725"/>
    </source>
</evidence>
<reference evidence="4 5" key="1">
    <citation type="journal article" date="2019" name="Sci. Rep.">
        <title>Differences in resource use lead to coexistence of seed-transmitted microbial populations.</title>
        <authorList>
            <person name="Torres-Cortes G."/>
            <person name="Garcia B.J."/>
            <person name="Compant S."/>
            <person name="Rezki S."/>
            <person name="Jones P."/>
            <person name="Preveaux A."/>
            <person name="Briand M."/>
            <person name="Roulet A."/>
            <person name="Bouchez O."/>
            <person name="Jacobson D."/>
            <person name="Barret M."/>
        </authorList>
    </citation>
    <scope>NUCLEOTIDE SEQUENCE [LARGE SCALE GENOMIC DNA]</scope>
    <source>
        <strain evidence="4 5">CFBP13511</strain>
    </source>
</reference>
<name>A0A357SRL8_9GAMM</name>
<dbReference type="Proteomes" id="UP000661012">
    <property type="component" value="Unassembled WGS sequence"/>
</dbReference>
<dbReference type="Proteomes" id="UP000306393">
    <property type="component" value="Unassembled WGS sequence"/>
</dbReference>
<feature type="transmembrane region" description="Helical" evidence="1">
    <location>
        <begin position="152"/>
        <end position="170"/>
    </location>
</feature>
<dbReference type="SUPFAM" id="SSF54909">
    <property type="entry name" value="Dimeric alpha+beta barrel"/>
    <property type="match status" value="1"/>
</dbReference>
<keyword evidence="1" id="KW-0812">Transmembrane</keyword>
<dbReference type="PANTHER" id="PTHR40057">
    <property type="entry name" value="SLR1162 PROTEIN"/>
    <property type="match status" value="1"/>
</dbReference>
<dbReference type="KEGG" id="epe:CI789_19615"/>